<dbReference type="GO" id="GO:0003677">
    <property type="term" value="F:DNA binding"/>
    <property type="evidence" value="ECO:0007669"/>
    <property type="project" value="UniProtKB-KW"/>
</dbReference>
<dbReference type="EMBL" id="CP001390">
    <property type="protein sequence ID" value="ACM18985.1"/>
    <property type="molecule type" value="Genomic_DNA"/>
</dbReference>
<organism evidence="4 5">
    <name type="scientific">Geotalea daltonii (strain DSM 22248 / JCM 15807 / FRC-32)</name>
    <name type="common">Geobacter daltonii</name>
    <dbReference type="NCBI Taxonomy" id="316067"/>
    <lineage>
        <taxon>Bacteria</taxon>
        <taxon>Pseudomonadati</taxon>
        <taxon>Thermodesulfobacteriota</taxon>
        <taxon>Desulfuromonadia</taxon>
        <taxon>Geobacterales</taxon>
        <taxon>Geobacteraceae</taxon>
        <taxon>Geotalea</taxon>
    </lineage>
</organism>
<protein>
    <submittedName>
        <fullName evidence="4">Helix-turn-helix XRE domain protein</fullName>
    </submittedName>
</protein>
<dbReference type="InterPro" id="IPR010982">
    <property type="entry name" value="Lambda_DNA-bd_dom_sf"/>
</dbReference>
<evidence type="ECO:0000256" key="1">
    <source>
        <dbReference type="ARBA" id="ARBA00023125"/>
    </source>
</evidence>
<keyword evidence="5" id="KW-1185">Reference proteome</keyword>
<sequence length="309" mass="34192">MENLSDKNEKATSGSVAIEGVTIKTVRETKKLTQLYVASVVGVTTDTISRWENNRYPTIKRENAEKLAMALEVNLDEILRHETACPSEEVVENELPQPKKKNRRGLLLAILIIALIIIAAFFILSNMSSPVAAVRWIPKYSAPGELMPVQITVNRMDNTSRGLIIKEKLPPGWRLVNAMPPAASGKAPSEEIKWLIPGGSGAVRISYVVQLPQDAALDTRAELHGTIFVHTGSINRAEAIKGNDRVTIAPLHWADSNGDSRIDDSEIMPAYYITEEMKSLALDWSGIEAIWSGSGYSWDQTRKEFKVTK</sequence>
<evidence type="ECO:0000256" key="2">
    <source>
        <dbReference type="SAM" id="Phobius"/>
    </source>
</evidence>
<dbReference type="InterPro" id="IPR001387">
    <property type="entry name" value="Cro/C1-type_HTH"/>
</dbReference>
<dbReference type="PANTHER" id="PTHR46558:SF11">
    <property type="entry name" value="HTH-TYPE TRANSCRIPTIONAL REGULATOR XRE"/>
    <property type="match status" value="1"/>
</dbReference>
<dbReference type="HOGENOM" id="CLU_911412_0_0_7"/>
<dbReference type="Proteomes" id="UP000007721">
    <property type="component" value="Chromosome"/>
</dbReference>
<keyword evidence="2" id="KW-0812">Transmembrane</keyword>
<name>B9M0E8_GEODF</name>
<dbReference type="CDD" id="cd00093">
    <property type="entry name" value="HTH_XRE"/>
    <property type="match status" value="1"/>
</dbReference>
<dbReference type="SMART" id="SM00530">
    <property type="entry name" value="HTH_XRE"/>
    <property type="match status" value="1"/>
</dbReference>
<dbReference type="SUPFAM" id="SSF47413">
    <property type="entry name" value="lambda repressor-like DNA-binding domains"/>
    <property type="match status" value="1"/>
</dbReference>
<dbReference type="RefSeq" id="WP_012645714.1">
    <property type="nucleotide sequence ID" value="NC_011979.1"/>
</dbReference>
<keyword evidence="2" id="KW-1133">Transmembrane helix</keyword>
<dbReference type="PANTHER" id="PTHR46558">
    <property type="entry name" value="TRACRIPTIONAL REGULATORY PROTEIN-RELATED-RELATED"/>
    <property type="match status" value="1"/>
</dbReference>
<feature type="domain" description="HTH cro/C1-type" evidence="3">
    <location>
        <begin position="23"/>
        <end position="78"/>
    </location>
</feature>
<dbReference type="KEGG" id="geo:Geob_0620"/>
<dbReference type="Pfam" id="PF01381">
    <property type="entry name" value="HTH_3"/>
    <property type="match status" value="1"/>
</dbReference>
<evidence type="ECO:0000313" key="4">
    <source>
        <dbReference type="EMBL" id="ACM18985.1"/>
    </source>
</evidence>
<keyword evidence="2" id="KW-0472">Membrane</keyword>
<dbReference type="PROSITE" id="PS50943">
    <property type="entry name" value="HTH_CROC1"/>
    <property type="match status" value="1"/>
</dbReference>
<reference evidence="4 5" key="1">
    <citation type="submission" date="2009-01" db="EMBL/GenBank/DDBJ databases">
        <title>Complete sequence of Geobacter sp. FRC-32.</title>
        <authorList>
            <consortium name="US DOE Joint Genome Institute"/>
            <person name="Lucas S."/>
            <person name="Copeland A."/>
            <person name="Lapidus A."/>
            <person name="Glavina del Rio T."/>
            <person name="Dalin E."/>
            <person name="Tice H."/>
            <person name="Bruce D."/>
            <person name="Goodwin L."/>
            <person name="Pitluck S."/>
            <person name="Saunders E."/>
            <person name="Brettin T."/>
            <person name="Detter J.C."/>
            <person name="Han C."/>
            <person name="Larimer F."/>
            <person name="Land M."/>
            <person name="Hauser L."/>
            <person name="Kyrpides N."/>
            <person name="Ovchinnikova G."/>
            <person name="Kostka J."/>
            <person name="Richardson P."/>
        </authorList>
    </citation>
    <scope>NUCLEOTIDE SEQUENCE [LARGE SCALE GENOMIC DNA]</scope>
    <source>
        <strain evidence="5">DSM 22248 / JCM 15807 / FRC-32</strain>
    </source>
</reference>
<evidence type="ECO:0000313" key="5">
    <source>
        <dbReference type="Proteomes" id="UP000007721"/>
    </source>
</evidence>
<feature type="transmembrane region" description="Helical" evidence="2">
    <location>
        <begin position="105"/>
        <end position="124"/>
    </location>
</feature>
<dbReference type="STRING" id="316067.Geob_0620"/>
<dbReference type="OrthoDB" id="5395007at2"/>
<evidence type="ECO:0000259" key="3">
    <source>
        <dbReference type="PROSITE" id="PS50943"/>
    </source>
</evidence>
<gene>
    <name evidence="4" type="ordered locus">Geob_0620</name>
</gene>
<proteinExistence type="predicted"/>
<dbReference type="Gene3D" id="1.10.260.40">
    <property type="entry name" value="lambda repressor-like DNA-binding domains"/>
    <property type="match status" value="1"/>
</dbReference>
<dbReference type="eggNOG" id="COG1396">
    <property type="taxonomic scope" value="Bacteria"/>
</dbReference>
<accession>B9M0E8</accession>
<dbReference type="AlphaFoldDB" id="B9M0E8"/>
<keyword evidence="1" id="KW-0238">DNA-binding</keyword>